<organism evidence="1 2">
    <name type="scientific">Agrobacterium phage Atu_ph03</name>
    <dbReference type="NCBI Taxonomy" id="2024262"/>
    <lineage>
        <taxon>Viruses</taxon>
        <taxon>Duplodnaviria</taxon>
        <taxon>Heunggongvirae</taxon>
        <taxon>Uroviricota</taxon>
        <taxon>Caudoviricetes</taxon>
        <taxon>Autographivirales</taxon>
        <taxon>Dunnvirinae</taxon>
        <taxon>Atuphduovirus</taxon>
        <taxon>Atuphduovirus atuph03</taxon>
    </lineage>
</organism>
<proteinExistence type="predicted"/>
<protein>
    <submittedName>
        <fullName evidence="1">Uncharacterized protein</fullName>
    </submittedName>
</protein>
<sequence>MTSSKDGHVPVQGLLAELANQHTQTPKAVVKLQPQPLALDGKPSSIVYGGTTAAARAATRMGKRNDA</sequence>
<name>A0A2L0UZ37_9CAUD</name>
<evidence type="ECO:0000313" key="2">
    <source>
        <dbReference type="Proteomes" id="UP000221761"/>
    </source>
</evidence>
<dbReference type="EMBL" id="MF403006">
    <property type="protein sequence ID" value="AUZ94770.1"/>
    <property type="molecule type" value="Genomic_DNA"/>
</dbReference>
<reference evidence="2" key="1">
    <citation type="submission" date="2017-06" db="EMBL/GenBank/DDBJ databases">
        <authorList>
            <person name="Spollen W.G."/>
            <person name="Givan S.A."/>
            <person name="Brown P.B."/>
            <person name="Attai H."/>
        </authorList>
    </citation>
    <scope>NUCLEOTIDE SEQUENCE [LARGE SCALE GENOMIC DNA]</scope>
</reference>
<dbReference type="KEGG" id="vg:54982037"/>
<dbReference type="RefSeq" id="YP_009791848.1">
    <property type="nucleotide sequence ID" value="NC_047846.1"/>
</dbReference>
<dbReference type="GeneID" id="54982037"/>
<accession>A0A2L0UZ37</accession>
<dbReference type="Proteomes" id="UP000221761">
    <property type="component" value="Segment"/>
</dbReference>
<evidence type="ECO:0000313" key="1">
    <source>
        <dbReference type="EMBL" id="AUZ94770.1"/>
    </source>
</evidence>